<feature type="transmembrane region" description="Helical" evidence="8">
    <location>
        <begin position="39"/>
        <end position="62"/>
    </location>
</feature>
<dbReference type="PANTHER" id="PTHR43829">
    <property type="entry name" value="AQUAPORIN OR AQUAGLYCEROPORIN RELATED"/>
    <property type="match status" value="1"/>
</dbReference>
<dbReference type="RefSeq" id="WP_377914760.1">
    <property type="nucleotide sequence ID" value="NZ_JBHRZT010000043.1"/>
</dbReference>
<dbReference type="Pfam" id="PF00230">
    <property type="entry name" value="MIP"/>
    <property type="match status" value="1"/>
</dbReference>
<feature type="transmembrane region" description="Helical" evidence="8">
    <location>
        <begin position="211"/>
        <end position="229"/>
    </location>
</feature>
<keyword evidence="5 8" id="KW-1133">Transmembrane helix</keyword>
<evidence type="ECO:0000256" key="5">
    <source>
        <dbReference type="ARBA" id="ARBA00022989"/>
    </source>
</evidence>
<comment type="similarity">
    <text evidence="2 7">Belongs to the MIP/aquaporin (TC 1.A.8) family.</text>
</comment>
<accession>A0ABV8B1Z0</accession>
<dbReference type="InterPro" id="IPR050363">
    <property type="entry name" value="MIP/Aquaporin"/>
</dbReference>
<dbReference type="SUPFAM" id="SSF81338">
    <property type="entry name" value="Aquaporin-like"/>
    <property type="match status" value="1"/>
</dbReference>
<evidence type="ECO:0000313" key="10">
    <source>
        <dbReference type="Proteomes" id="UP001595752"/>
    </source>
</evidence>
<feature type="transmembrane region" description="Helical" evidence="8">
    <location>
        <begin position="241"/>
        <end position="259"/>
    </location>
</feature>
<evidence type="ECO:0000256" key="6">
    <source>
        <dbReference type="ARBA" id="ARBA00023136"/>
    </source>
</evidence>
<proteinExistence type="inferred from homology"/>
<dbReference type="EMBL" id="JBHRZT010000043">
    <property type="protein sequence ID" value="MFC3883865.1"/>
    <property type="molecule type" value="Genomic_DNA"/>
</dbReference>
<keyword evidence="3 7" id="KW-0813">Transport</keyword>
<dbReference type="Proteomes" id="UP001595752">
    <property type="component" value="Unassembled WGS sequence"/>
</dbReference>
<feature type="transmembrane region" description="Helical" evidence="8">
    <location>
        <begin position="6"/>
        <end position="27"/>
    </location>
</feature>
<evidence type="ECO:0000256" key="8">
    <source>
        <dbReference type="SAM" id="Phobius"/>
    </source>
</evidence>
<dbReference type="PANTHER" id="PTHR43829:SF9">
    <property type="entry name" value="AQUAPORIN-9"/>
    <property type="match status" value="1"/>
</dbReference>
<dbReference type="Gene3D" id="1.20.1080.10">
    <property type="entry name" value="Glycerol uptake facilitator protein"/>
    <property type="match status" value="1"/>
</dbReference>
<dbReference type="PRINTS" id="PR00783">
    <property type="entry name" value="MINTRINSICP"/>
</dbReference>
<name>A0ABV8B1Z0_9BACI</name>
<comment type="caution">
    <text evidence="9">The sequence shown here is derived from an EMBL/GenBank/DDBJ whole genome shotgun (WGS) entry which is preliminary data.</text>
</comment>
<dbReference type="PROSITE" id="PS00221">
    <property type="entry name" value="MIP"/>
    <property type="match status" value="1"/>
</dbReference>
<keyword evidence="6 8" id="KW-0472">Membrane</keyword>
<dbReference type="NCBIfam" id="TIGR00861">
    <property type="entry name" value="MIP"/>
    <property type="match status" value="1"/>
</dbReference>
<keyword evidence="10" id="KW-1185">Reference proteome</keyword>
<feature type="transmembrane region" description="Helical" evidence="8">
    <location>
        <begin position="82"/>
        <end position="104"/>
    </location>
</feature>
<evidence type="ECO:0000256" key="3">
    <source>
        <dbReference type="ARBA" id="ARBA00022448"/>
    </source>
</evidence>
<dbReference type="InterPro" id="IPR022357">
    <property type="entry name" value="MIP_CS"/>
</dbReference>
<feature type="transmembrane region" description="Helical" evidence="8">
    <location>
        <begin position="163"/>
        <end position="184"/>
    </location>
</feature>
<reference evidence="10" key="1">
    <citation type="journal article" date="2019" name="Int. J. Syst. Evol. Microbiol.">
        <title>The Global Catalogue of Microorganisms (GCM) 10K type strain sequencing project: providing services to taxonomists for standard genome sequencing and annotation.</title>
        <authorList>
            <consortium name="The Broad Institute Genomics Platform"/>
            <consortium name="The Broad Institute Genome Sequencing Center for Infectious Disease"/>
            <person name="Wu L."/>
            <person name="Ma J."/>
        </authorList>
    </citation>
    <scope>NUCLEOTIDE SEQUENCE [LARGE SCALE GENOMIC DNA]</scope>
    <source>
        <strain evidence="10">CCUG 61889</strain>
    </source>
</reference>
<comment type="subcellular location">
    <subcellularLocation>
        <location evidence="1">Membrane</location>
        <topology evidence="1">Multi-pass membrane protein</topology>
    </subcellularLocation>
</comment>
<evidence type="ECO:0000256" key="1">
    <source>
        <dbReference type="ARBA" id="ARBA00004141"/>
    </source>
</evidence>
<evidence type="ECO:0000256" key="7">
    <source>
        <dbReference type="RuleBase" id="RU000477"/>
    </source>
</evidence>
<gene>
    <name evidence="9" type="ORF">ACFOU2_10260</name>
</gene>
<protein>
    <submittedName>
        <fullName evidence="9">MIP/aquaporin family protein</fullName>
    </submittedName>
</protein>
<organism evidence="9 10">
    <name type="scientific">Bacillus songklensis</name>
    <dbReference type="NCBI Taxonomy" id="1069116"/>
    <lineage>
        <taxon>Bacteria</taxon>
        <taxon>Bacillati</taxon>
        <taxon>Bacillota</taxon>
        <taxon>Bacilli</taxon>
        <taxon>Bacillales</taxon>
        <taxon>Bacillaceae</taxon>
        <taxon>Bacillus</taxon>
    </lineage>
</organism>
<keyword evidence="4 7" id="KW-0812">Transmembrane</keyword>
<evidence type="ECO:0000256" key="2">
    <source>
        <dbReference type="ARBA" id="ARBA00006175"/>
    </source>
</evidence>
<sequence length="273" mass="28909">MSAFLGEIIGTMILVIFGCGVVGGVVLNKSKAQNSGWIVISMGWGFAVAFAVYAVGSISGAHLNPAVTVGLASIGEFPWKEVPVYLSAQMIGAFIGATIIWLYYYPHWKETKDQDAQLAVFSTDPAIKHMPSNFISELLGTAVLVFGLLAIGANEFTEGLNPIIVGFFVTAIGLSLGGTTGFAINPARDLGARIAHFLLPIEGKGSSNWKYAWIPVVGPLVGGVLGAQFHHALFDNGSINALYILIGILAAIVVTIKVSSSNKRFEVRKQKAV</sequence>
<evidence type="ECO:0000313" key="9">
    <source>
        <dbReference type="EMBL" id="MFC3883865.1"/>
    </source>
</evidence>
<evidence type="ECO:0000256" key="4">
    <source>
        <dbReference type="ARBA" id="ARBA00022692"/>
    </source>
</evidence>
<dbReference type="InterPro" id="IPR023271">
    <property type="entry name" value="Aquaporin-like"/>
</dbReference>
<feature type="transmembrane region" description="Helical" evidence="8">
    <location>
        <begin position="134"/>
        <end position="151"/>
    </location>
</feature>
<dbReference type="InterPro" id="IPR000425">
    <property type="entry name" value="MIP"/>
</dbReference>